<dbReference type="InterPro" id="IPR004265">
    <property type="entry name" value="Dirigent"/>
</dbReference>
<evidence type="ECO:0000256" key="1">
    <source>
        <dbReference type="RuleBase" id="RU363099"/>
    </source>
</evidence>
<proteinExistence type="inferred from homology"/>
<comment type="subunit">
    <text evidence="1">Homodimer.</text>
</comment>
<dbReference type="GO" id="GO:0048046">
    <property type="term" value="C:apoplast"/>
    <property type="evidence" value="ECO:0007669"/>
    <property type="project" value="UniProtKB-SubCell"/>
</dbReference>
<sequence>MKLYLHQTGGGSQRNQHETIGTTQPQSFGTFITNDWIIFDGPDRNANLIANAEGFISPAP</sequence>
<accession>A0A0D9XZE2</accession>
<keyword evidence="4" id="KW-1185">Reference proteome</keyword>
<reference evidence="4" key="2">
    <citation type="submission" date="2013-12" db="EMBL/GenBank/DDBJ databases">
        <authorList>
            <person name="Yu Y."/>
            <person name="Lee S."/>
            <person name="de Baynast K."/>
            <person name="Wissotski M."/>
            <person name="Liu L."/>
            <person name="Talag J."/>
            <person name="Goicoechea J."/>
            <person name="Angelova A."/>
            <person name="Jetty R."/>
            <person name="Kudrna D."/>
            <person name="Golser W."/>
            <person name="Rivera L."/>
            <person name="Zhang J."/>
            <person name="Wing R."/>
        </authorList>
    </citation>
    <scope>NUCLEOTIDE SEQUENCE</scope>
</reference>
<evidence type="ECO:0000313" key="4">
    <source>
        <dbReference type="Proteomes" id="UP000032180"/>
    </source>
</evidence>
<comment type="similarity">
    <text evidence="1">Belongs to the plant dirigent protein family.</text>
</comment>
<dbReference type="AlphaFoldDB" id="A0A0D9XZE2"/>
<dbReference type="HOGENOM" id="CLU_2945000_0_0_1"/>
<keyword evidence="1" id="KW-0052">Apoplast</keyword>
<dbReference type="Proteomes" id="UP000032180">
    <property type="component" value="Chromosome 12"/>
</dbReference>
<evidence type="ECO:0000313" key="3">
    <source>
        <dbReference type="EnsemblPlants" id="LPERR12G10220.1"/>
    </source>
</evidence>
<reference evidence="3" key="3">
    <citation type="submission" date="2015-04" db="UniProtKB">
        <authorList>
            <consortium name="EnsemblPlants"/>
        </authorList>
    </citation>
    <scope>IDENTIFICATION</scope>
</reference>
<dbReference type="Gramene" id="LPERR12G10220.1">
    <property type="protein sequence ID" value="LPERR12G10220.1"/>
    <property type="gene ID" value="LPERR12G10220"/>
</dbReference>
<name>A0A0D9XZE2_9ORYZ</name>
<dbReference type="EnsemblPlants" id="LPERR12G10220.1">
    <property type="protein sequence ID" value="LPERR12G10220.1"/>
    <property type="gene ID" value="LPERR12G10220"/>
</dbReference>
<comment type="function">
    <text evidence="1">Dirigent proteins impart stereoselectivity on the phenoxy radical-coupling reaction, yielding optically active lignans from two molecules of coniferyl alcohol in the biosynthesis of lignans, flavonolignans, and alkaloids and thus plays a central role in plant secondary metabolism.</text>
</comment>
<feature type="region of interest" description="Disordered" evidence="2">
    <location>
        <begin position="1"/>
        <end position="26"/>
    </location>
</feature>
<keyword evidence="1" id="KW-0964">Secreted</keyword>
<protein>
    <recommendedName>
        <fullName evidence="1">Dirigent protein</fullName>
    </recommendedName>
</protein>
<dbReference type="Pfam" id="PF03018">
    <property type="entry name" value="Dirigent"/>
    <property type="match status" value="1"/>
</dbReference>
<reference evidence="3 4" key="1">
    <citation type="submission" date="2012-08" db="EMBL/GenBank/DDBJ databases">
        <title>Oryza genome evolution.</title>
        <authorList>
            <person name="Wing R.A."/>
        </authorList>
    </citation>
    <scope>NUCLEOTIDE SEQUENCE</scope>
</reference>
<evidence type="ECO:0000256" key="2">
    <source>
        <dbReference type="SAM" id="MobiDB-lite"/>
    </source>
</evidence>
<organism evidence="3 4">
    <name type="scientific">Leersia perrieri</name>
    <dbReference type="NCBI Taxonomy" id="77586"/>
    <lineage>
        <taxon>Eukaryota</taxon>
        <taxon>Viridiplantae</taxon>
        <taxon>Streptophyta</taxon>
        <taxon>Embryophyta</taxon>
        <taxon>Tracheophyta</taxon>
        <taxon>Spermatophyta</taxon>
        <taxon>Magnoliopsida</taxon>
        <taxon>Liliopsida</taxon>
        <taxon>Poales</taxon>
        <taxon>Poaceae</taxon>
        <taxon>BOP clade</taxon>
        <taxon>Oryzoideae</taxon>
        <taxon>Oryzeae</taxon>
        <taxon>Oryzinae</taxon>
        <taxon>Leersia</taxon>
    </lineage>
</organism>
<comment type="subcellular location">
    <subcellularLocation>
        <location evidence="1">Secreted</location>
        <location evidence="1">Extracellular space</location>
        <location evidence="1">Apoplast</location>
    </subcellularLocation>
</comment>